<dbReference type="AlphaFoldDB" id="A0A1I4RD54"/>
<dbReference type="Pfam" id="PF03942">
    <property type="entry name" value="DTW"/>
    <property type="match status" value="1"/>
</dbReference>
<name>A0A1I4RD54_9GAMM</name>
<evidence type="ECO:0000256" key="5">
    <source>
        <dbReference type="ARBA" id="ARBA00034489"/>
    </source>
</evidence>
<keyword evidence="4" id="KW-0819">tRNA processing</keyword>
<sequence>MQANTPRPRCPDCNRPTSHCLCPLISPQPSATQLLVIQHPDESRHALNTARLLTLGLDNAQLLVCEELPPEWQAWLTDPHWQTRLLFPRPDAQPLDSRSCPAPLRLVLLDGTWRKARKLLHVNPLLQQLPAVLLDNPPTSRYRLRKASEAGALSTIEAAAEALATLEPGFERERLLRPFEALINDQISAMGDDVWQRNYR</sequence>
<reference evidence="8" key="1">
    <citation type="submission" date="2016-10" db="EMBL/GenBank/DDBJ databases">
        <authorList>
            <person name="Varghese N."/>
            <person name="Submissions S."/>
        </authorList>
    </citation>
    <scope>NUCLEOTIDE SEQUENCE [LARGE SCALE GENOMIC DNA]</scope>
    <source>
        <strain evidence="8">DSM 24213</strain>
    </source>
</reference>
<dbReference type="OrthoDB" id="268835at2"/>
<accession>A0A1I4RD54</accession>
<gene>
    <name evidence="7" type="ORF">SAMN05216217_106142</name>
</gene>
<keyword evidence="3" id="KW-0949">S-adenosyl-L-methionine</keyword>
<dbReference type="GO" id="GO:0008033">
    <property type="term" value="P:tRNA processing"/>
    <property type="evidence" value="ECO:0007669"/>
    <property type="project" value="UniProtKB-KW"/>
</dbReference>
<comment type="similarity">
    <text evidence="5">Belongs to the TDD superfamily. DTWD2 family.</text>
</comment>
<dbReference type="PANTHER" id="PTHR21392">
    <property type="entry name" value="TRNA-URIDINE AMINOCARBOXYPROPYLTRANSFERASE 2"/>
    <property type="match status" value="1"/>
</dbReference>
<dbReference type="InterPro" id="IPR039262">
    <property type="entry name" value="DTWD2/TAPT"/>
</dbReference>
<evidence type="ECO:0000259" key="6">
    <source>
        <dbReference type="SMART" id="SM01144"/>
    </source>
</evidence>
<dbReference type="GO" id="GO:0016432">
    <property type="term" value="F:tRNA-uridine aminocarboxypropyltransferase activity"/>
    <property type="evidence" value="ECO:0007669"/>
    <property type="project" value="UniProtKB-EC"/>
</dbReference>
<evidence type="ECO:0000256" key="3">
    <source>
        <dbReference type="ARBA" id="ARBA00022691"/>
    </source>
</evidence>
<organism evidence="7 8">
    <name type="scientific">Halopseudomonas yangmingensis</name>
    <dbReference type="NCBI Taxonomy" id="1720063"/>
    <lineage>
        <taxon>Bacteria</taxon>
        <taxon>Pseudomonadati</taxon>
        <taxon>Pseudomonadota</taxon>
        <taxon>Gammaproteobacteria</taxon>
        <taxon>Pseudomonadales</taxon>
        <taxon>Pseudomonadaceae</taxon>
        <taxon>Halopseudomonas</taxon>
    </lineage>
</organism>
<dbReference type="SMART" id="SM01144">
    <property type="entry name" value="DTW"/>
    <property type="match status" value="1"/>
</dbReference>
<dbReference type="EC" id="2.5.1.25" evidence="1"/>
<evidence type="ECO:0000256" key="2">
    <source>
        <dbReference type="ARBA" id="ARBA00022679"/>
    </source>
</evidence>
<dbReference type="InterPro" id="IPR005636">
    <property type="entry name" value="DTW"/>
</dbReference>
<dbReference type="STRING" id="1720063.SAMN05216217_106142"/>
<evidence type="ECO:0000256" key="4">
    <source>
        <dbReference type="ARBA" id="ARBA00022694"/>
    </source>
</evidence>
<evidence type="ECO:0000256" key="1">
    <source>
        <dbReference type="ARBA" id="ARBA00012386"/>
    </source>
</evidence>
<dbReference type="RefSeq" id="WP_093475114.1">
    <property type="nucleotide sequence ID" value="NZ_FOUI01000006.1"/>
</dbReference>
<dbReference type="Proteomes" id="UP000243629">
    <property type="component" value="Unassembled WGS sequence"/>
</dbReference>
<keyword evidence="2" id="KW-0808">Transferase</keyword>
<proteinExistence type="inferred from homology"/>
<dbReference type="PANTHER" id="PTHR21392:SF0">
    <property type="entry name" value="TRNA-URIDINE AMINOCARBOXYPROPYLTRANSFERASE 2"/>
    <property type="match status" value="1"/>
</dbReference>
<evidence type="ECO:0000313" key="7">
    <source>
        <dbReference type="EMBL" id="SFM50139.1"/>
    </source>
</evidence>
<evidence type="ECO:0000313" key="8">
    <source>
        <dbReference type="Proteomes" id="UP000243629"/>
    </source>
</evidence>
<keyword evidence="8" id="KW-1185">Reference proteome</keyword>
<dbReference type="EMBL" id="FOUI01000006">
    <property type="protein sequence ID" value="SFM50139.1"/>
    <property type="molecule type" value="Genomic_DNA"/>
</dbReference>
<feature type="domain" description="DTW" evidence="6">
    <location>
        <begin position="6"/>
        <end position="191"/>
    </location>
</feature>
<protein>
    <recommendedName>
        <fullName evidence="1">tRNA-uridine aminocarboxypropyltransferase</fullName>
        <ecNumber evidence="1">2.5.1.25</ecNumber>
    </recommendedName>
</protein>